<proteinExistence type="predicted"/>
<evidence type="ECO:0000313" key="1">
    <source>
        <dbReference type="EMBL" id="BBI30401.1"/>
    </source>
</evidence>
<evidence type="ECO:0000313" key="2">
    <source>
        <dbReference type="Proteomes" id="UP001161669"/>
    </source>
</evidence>
<reference evidence="2" key="1">
    <citation type="journal article" date="2019" name="J. Virol.">
        <title>Medusavirus, a novel large DNA virus discovered from hot spring water.</title>
        <authorList>
            <person name="Yoshikawa G."/>
            <person name="Blanc-Mathieu R."/>
            <person name="Song C."/>
            <person name="Kayama Y."/>
            <person name="Mochizuki T."/>
            <person name="Murata K."/>
            <person name="Ogata H."/>
            <person name="Takemura M."/>
        </authorList>
    </citation>
    <scope>NUCLEOTIDE SEQUENCE [LARGE SCALE GENOMIC DNA]</scope>
</reference>
<dbReference type="EMBL" id="AP018495">
    <property type="protein sequence ID" value="BBI30401.1"/>
    <property type="molecule type" value="Genomic_DNA"/>
</dbReference>
<accession>A0A3T1CX49</accession>
<sequence>MNTSHLLLLALLASVCAATTGASTTESHLKSRSIENPLRYGWPFMLRRDSNPTANCLRQTNATGVPITCESSNSDITSFIVTGPTVTAGTTALSPTISASLAPSGSSSPSTQWCFPKNSTDYVNPFTVLCNGASTFPWFQLVKTGGIYGNGACHPFPRACDSLLTPTFFFVSRPLHR</sequence>
<name>A0A3T1CX49_9VIRU</name>
<dbReference type="KEGG" id="vg:80540753"/>
<keyword evidence="2" id="KW-1185">Reference proteome</keyword>
<protein>
    <submittedName>
        <fullName evidence="1">Uncharacterized protein</fullName>
    </submittedName>
</protein>
<organism evidence="1 2">
    <name type="scientific">Acanthamoeba castellanii medusavirus J1</name>
    <dbReference type="NCBI Taxonomy" id="3114988"/>
    <lineage>
        <taxon>Viruses</taxon>
        <taxon>Varidnaviria</taxon>
        <taxon>Bamfordvirae</taxon>
        <taxon>Nucleocytoviricota</taxon>
        <taxon>Megaviricetes</taxon>
        <taxon>Mamonoviridae</taxon>
        <taxon>Medusavirus</taxon>
        <taxon>Medusavirus medusae</taxon>
    </lineage>
</organism>
<dbReference type="Proteomes" id="UP001161669">
    <property type="component" value="Segment"/>
</dbReference>